<dbReference type="Proteomes" id="UP001320876">
    <property type="component" value="Unassembled WGS sequence"/>
</dbReference>
<keyword evidence="3" id="KW-1185">Reference proteome</keyword>
<organism evidence="2 3">
    <name type="scientific">Luteolibacter arcticus</name>
    <dbReference type="NCBI Taxonomy" id="1581411"/>
    <lineage>
        <taxon>Bacteria</taxon>
        <taxon>Pseudomonadati</taxon>
        <taxon>Verrucomicrobiota</taxon>
        <taxon>Verrucomicrobiia</taxon>
        <taxon>Verrucomicrobiales</taxon>
        <taxon>Verrucomicrobiaceae</taxon>
        <taxon>Luteolibacter</taxon>
    </lineage>
</organism>
<feature type="signal peptide" evidence="1">
    <location>
        <begin position="1"/>
        <end position="20"/>
    </location>
</feature>
<protein>
    <recommendedName>
        <fullName evidence="4">SH3 domain-containing protein</fullName>
    </recommendedName>
</protein>
<reference evidence="2 3" key="1">
    <citation type="submission" date="2022-10" db="EMBL/GenBank/DDBJ databases">
        <title>Luteolibacter arcticus strain CCTCC AB 2014275, whole genome shotgun sequencing project.</title>
        <authorList>
            <person name="Zhao G."/>
            <person name="Shen L."/>
        </authorList>
    </citation>
    <scope>NUCLEOTIDE SEQUENCE [LARGE SCALE GENOMIC DNA]</scope>
    <source>
        <strain evidence="2 3">CCTCC AB 2014275</strain>
    </source>
</reference>
<dbReference type="RefSeq" id="WP_264487932.1">
    <property type="nucleotide sequence ID" value="NZ_JAPDDT010000006.1"/>
</dbReference>
<evidence type="ECO:0000256" key="1">
    <source>
        <dbReference type="SAM" id="SignalP"/>
    </source>
</evidence>
<gene>
    <name evidence="2" type="ORF">OKA05_14755</name>
</gene>
<sequence>MKAVALVSTLLLSLLLPVSAQVKRVERKSLIDRDPDVVHLAEHVKTPIELTVVKEAPVFSDKNGKNKLGALKTGQTVVLEAMTEKAYKVRGQGEKHGVSGWVGPQAFSSKDPNFVENLKKLHTRQVEVQALIDEKLVAIGMTPDEVSKARGNPTKTSVKQTGKGQSGRWEYLDIEQVQHYTYRRDPVSGQVFRQFSHVTEEEKNKTVVEFENGVVSSLEESEQRRGGPVKIVVPPVVWAW</sequence>
<feature type="chain" id="PRO_5045878718" description="SH3 domain-containing protein" evidence="1">
    <location>
        <begin position="21"/>
        <end position="240"/>
    </location>
</feature>
<evidence type="ECO:0000313" key="3">
    <source>
        <dbReference type="Proteomes" id="UP001320876"/>
    </source>
</evidence>
<name>A0ABT3GK14_9BACT</name>
<dbReference type="EMBL" id="JAPDDT010000006">
    <property type="protein sequence ID" value="MCW1923825.1"/>
    <property type="molecule type" value="Genomic_DNA"/>
</dbReference>
<evidence type="ECO:0000313" key="2">
    <source>
        <dbReference type="EMBL" id="MCW1923825.1"/>
    </source>
</evidence>
<proteinExistence type="predicted"/>
<accession>A0ABT3GK14</accession>
<keyword evidence="1" id="KW-0732">Signal</keyword>
<comment type="caution">
    <text evidence="2">The sequence shown here is derived from an EMBL/GenBank/DDBJ whole genome shotgun (WGS) entry which is preliminary data.</text>
</comment>
<evidence type="ECO:0008006" key="4">
    <source>
        <dbReference type="Google" id="ProtNLM"/>
    </source>
</evidence>